<dbReference type="GO" id="GO:0016301">
    <property type="term" value="F:kinase activity"/>
    <property type="evidence" value="ECO:0007669"/>
    <property type="project" value="UniProtKB-KW"/>
</dbReference>
<dbReference type="PANTHER" id="PTHR48063">
    <property type="entry name" value="LRR RECEPTOR-LIKE KINASE"/>
    <property type="match status" value="1"/>
</dbReference>
<comment type="subcellular location">
    <subcellularLocation>
        <location evidence="1">Membrane</location>
        <topology evidence="1">Single-pass type I membrane protein</topology>
    </subcellularLocation>
</comment>
<accession>A0ABD1WCY5</accession>
<dbReference type="Pfam" id="PF08263">
    <property type="entry name" value="LRRNT_2"/>
    <property type="match status" value="1"/>
</dbReference>
<evidence type="ECO:0000256" key="6">
    <source>
        <dbReference type="ARBA" id="ARBA00022989"/>
    </source>
</evidence>
<evidence type="ECO:0000259" key="10">
    <source>
        <dbReference type="Pfam" id="PF08263"/>
    </source>
</evidence>
<evidence type="ECO:0000256" key="3">
    <source>
        <dbReference type="ARBA" id="ARBA00022692"/>
    </source>
</evidence>
<dbReference type="Pfam" id="PF00560">
    <property type="entry name" value="LRR_1"/>
    <property type="match status" value="1"/>
</dbReference>
<keyword evidence="8" id="KW-0325">Glycoprotein</keyword>
<dbReference type="Gene3D" id="3.80.10.10">
    <property type="entry name" value="Ribonuclease Inhibitor"/>
    <property type="match status" value="1"/>
</dbReference>
<proteinExistence type="predicted"/>
<dbReference type="GO" id="GO:0016020">
    <property type="term" value="C:membrane"/>
    <property type="evidence" value="ECO:0007669"/>
    <property type="project" value="UniProtKB-SubCell"/>
</dbReference>
<dbReference type="PANTHER" id="PTHR48063:SF112">
    <property type="entry name" value="RECEPTOR LIKE PROTEIN 30-LIKE"/>
    <property type="match status" value="1"/>
</dbReference>
<gene>
    <name evidence="11" type="ORF">Fot_08977</name>
</gene>
<keyword evidence="12" id="KW-1185">Reference proteome</keyword>
<keyword evidence="11" id="KW-0418">Kinase</keyword>
<keyword evidence="6 9" id="KW-1133">Transmembrane helix</keyword>
<evidence type="ECO:0000313" key="12">
    <source>
        <dbReference type="Proteomes" id="UP001604277"/>
    </source>
</evidence>
<keyword evidence="2" id="KW-0433">Leucine-rich repeat</keyword>
<evidence type="ECO:0000256" key="5">
    <source>
        <dbReference type="ARBA" id="ARBA00022737"/>
    </source>
</evidence>
<dbReference type="InterPro" id="IPR013210">
    <property type="entry name" value="LRR_N_plant-typ"/>
</dbReference>
<keyword evidence="7 9" id="KW-0472">Membrane</keyword>
<keyword evidence="3 9" id="KW-0812">Transmembrane</keyword>
<dbReference type="FunFam" id="3.80.10.10:FF:000129">
    <property type="entry name" value="Leucine-rich repeat receptor-like kinase"/>
    <property type="match status" value="1"/>
</dbReference>
<comment type="caution">
    <text evidence="11">The sequence shown here is derived from an EMBL/GenBank/DDBJ whole genome shotgun (WGS) entry which is preliminary data.</text>
</comment>
<keyword evidence="11" id="KW-0808">Transferase</keyword>
<evidence type="ECO:0000256" key="7">
    <source>
        <dbReference type="ARBA" id="ARBA00023136"/>
    </source>
</evidence>
<dbReference type="SUPFAM" id="SSF52058">
    <property type="entry name" value="L domain-like"/>
    <property type="match status" value="1"/>
</dbReference>
<evidence type="ECO:0000256" key="1">
    <source>
        <dbReference type="ARBA" id="ARBA00004479"/>
    </source>
</evidence>
<keyword evidence="4" id="KW-0732">Signal</keyword>
<keyword evidence="5" id="KW-0677">Repeat</keyword>
<dbReference type="AlphaFoldDB" id="A0ABD1WCY5"/>
<evidence type="ECO:0000256" key="4">
    <source>
        <dbReference type="ARBA" id="ARBA00022729"/>
    </source>
</evidence>
<dbReference type="EMBL" id="JBFOLJ010000003">
    <property type="protein sequence ID" value="KAL2547447.1"/>
    <property type="molecule type" value="Genomic_DNA"/>
</dbReference>
<name>A0ABD1WCY5_9LAMI</name>
<sequence>MKRLGTSFHYLVFFCAFCFLEFVIILVAPITEKEILLQFKGNISCDPFSSLSSWDQNNSPCRDYRGVVGNSDGNVARIVFWNKSLGGVLSPALSGLKSLKTIDLFGNKFKRNIPLEYGEIDTLWKINLSSNALSGVIPDFLGDLPNIRSLEGIDLSFNSLNGGLATEICGIPGVVYLAVRNNVLLGSVQDNVSE</sequence>
<evidence type="ECO:0000256" key="8">
    <source>
        <dbReference type="ARBA" id="ARBA00023180"/>
    </source>
</evidence>
<dbReference type="InterPro" id="IPR046956">
    <property type="entry name" value="RLP23-like"/>
</dbReference>
<organism evidence="11 12">
    <name type="scientific">Forsythia ovata</name>
    <dbReference type="NCBI Taxonomy" id="205694"/>
    <lineage>
        <taxon>Eukaryota</taxon>
        <taxon>Viridiplantae</taxon>
        <taxon>Streptophyta</taxon>
        <taxon>Embryophyta</taxon>
        <taxon>Tracheophyta</taxon>
        <taxon>Spermatophyta</taxon>
        <taxon>Magnoliopsida</taxon>
        <taxon>eudicotyledons</taxon>
        <taxon>Gunneridae</taxon>
        <taxon>Pentapetalae</taxon>
        <taxon>asterids</taxon>
        <taxon>lamiids</taxon>
        <taxon>Lamiales</taxon>
        <taxon>Oleaceae</taxon>
        <taxon>Forsythieae</taxon>
        <taxon>Forsythia</taxon>
    </lineage>
</organism>
<evidence type="ECO:0000256" key="2">
    <source>
        <dbReference type="ARBA" id="ARBA00022614"/>
    </source>
</evidence>
<reference evidence="12" key="1">
    <citation type="submission" date="2024-07" db="EMBL/GenBank/DDBJ databases">
        <title>Two chromosome-level genome assemblies of Korean endemic species Abeliophyllum distichum and Forsythia ovata (Oleaceae).</title>
        <authorList>
            <person name="Jang H."/>
        </authorList>
    </citation>
    <scope>NUCLEOTIDE SEQUENCE [LARGE SCALE GENOMIC DNA]</scope>
</reference>
<dbReference type="Proteomes" id="UP001604277">
    <property type="component" value="Unassembled WGS sequence"/>
</dbReference>
<evidence type="ECO:0000313" key="11">
    <source>
        <dbReference type="EMBL" id="KAL2547447.1"/>
    </source>
</evidence>
<evidence type="ECO:0000256" key="9">
    <source>
        <dbReference type="SAM" id="Phobius"/>
    </source>
</evidence>
<feature type="transmembrane region" description="Helical" evidence="9">
    <location>
        <begin position="7"/>
        <end position="30"/>
    </location>
</feature>
<protein>
    <submittedName>
        <fullName evidence="11">Leucine-rich repeat transmembrane protein kinase family protein</fullName>
    </submittedName>
</protein>
<dbReference type="InterPro" id="IPR032675">
    <property type="entry name" value="LRR_dom_sf"/>
</dbReference>
<dbReference type="InterPro" id="IPR001611">
    <property type="entry name" value="Leu-rich_rpt"/>
</dbReference>
<feature type="domain" description="Leucine-rich repeat-containing N-terminal plant-type" evidence="10">
    <location>
        <begin position="31"/>
        <end position="67"/>
    </location>
</feature>